<comment type="caution">
    <text evidence="1">The sequence shown here is derived from an EMBL/GenBank/DDBJ whole genome shotgun (WGS) entry which is preliminary data.</text>
</comment>
<dbReference type="AlphaFoldDB" id="A0A7X5ZFK5"/>
<dbReference type="SUPFAM" id="SSF143100">
    <property type="entry name" value="TTHA1013/TTHA0281-like"/>
    <property type="match status" value="1"/>
</dbReference>
<accession>A0A7X5ZFK5</accession>
<reference evidence="1 2" key="1">
    <citation type="submission" date="2020-03" db="EMBL/GenBank/DDBJ databases">
        <title>Sequencing the genomes of 1000 actinobacteria strains.</title>
        <authorList>
            <person name="Klenk H.-P."/>
        </authorList>
    </citation>
    <scope>NUCLEOTIDE SEQUENCE [LARGE SCALE GENOMIC DNA]</scope>
    <source>
        <strain evidence="1 2">DSM 44556</strain>
    </source>
</reference>
<dbReference type="RefSeq" id="WP_167163582.1">
    <property type="nucleotide sequence ID" value="NZ_JAANOW010000003.1"/>
</dbReference>
<organism evidence="1 2">
    <name type="scientific">Mycolicibacterium fluoranthenivorans</name>
    <dbReference type="NCBI Taxonomy" id="258505"/>
    <lineage>
        <taxon>Bacteria</taxon>
        <taxon>Bacillati</taxon>
        <taxon>Actinomycetota</taxon>
        <taxon>Actinomycetes</taxon>
        <taxon>Mycobacteriales</taxon>
        <taxon>Mycobacteriaceae</taxon>
        <taxon>Mycolicibacterium</taxon>
    </lineage>
</organism>
<dbReference type="Proteomes" id="UP000547444">
    <property type="component" value="Unassembled WGS sequence"/>
</dbReference>
<gene>
    <name evidence="1" type="ORF">FHU31_005342</name>
</gene>
<keyword evidence="2" id="KW-1185">Reference proteome</keyword>
<evidence type="ECO:0000313" key="2">
    <source>
        <dbReference type="Proteomes" id="UP000547444"/>
    </source>
</evidence>
<proteinExistence type="predicted"/>
<dbReference type="InterPro" id="IPR035069">
    <property type="entry name" value="TTHA1013/TTHA0281-like"/>
</dbReference>
<dbReference type="EMBL" id="JAANOW010000003">
    <property type="protein sequence ID" value="NIH98336.1"/>
    <property type="molecule type" value="Genomic_DNA"/>
</dbReference>
<name>A0A7X5ZFK5_9MYCO</name>
<sequence>MDYAYRVEWSPEDNEFVGLVAEFPSLSWLAPTRAEAMQGIVSVVEQVAAEMADAQDVERGGGI</sequence>
<evidence type="ECO:0000313" key="1">
    <source>
        <dbReference type="EMBL" id="NIH98336.1"/>
    </source>
</evidence>
<protein>
    <submittedName>
        <fullName evidence="1">Putative RNase H-like HicB family nuclease</fullName>
    </submittedName>
</protein>